<organism evidence="2 3">
    <name type="scientific">candidate division WOR-3 bacterium</name>
    <dbReference type="NCBI Taxonomy" id="2052148"/>
    <lineage>
        <taxon>Bacteria</taxon>
        <taxon>Bacteria division WOR-3</taxon>
    </lineage>
</organism>
<sequence>MWFVPFLLLSALSLQGDLKLTLEQYSYPVDDSATMLEISYEIPNTSLAFLREGSDFAARYQIGVQASDKRRDVVAGDLWQGVVRTQGYGPTVARDSVEAGTVRLVVPSRALDVRVEVNDLGSERSALARFGIERSSGGITARLYRSGKPVAVRKYQIGDTLVAVAEATSHQDRMDSCRFVLKRDRHVVTGATVQTTMKEVPAASGSSEEVRLARPEARFEYIVGDSAGMARLGGGSYVLEVTGFGAARELHATVGFRIEVPFFLDDSAYLQRVEQLVYVAGSEDLRRLRLVSRSERQREWSDFWKQKAQSPIKGRYVTEAEYFERIEYAQQQFGHGDRGYSSDRGHVYVIYGSPDQVESRPFDIDSPAVEIWYYYQTNKEFYFIDKFGAGQYVLRNREEL</sequence>
<reference evidence="2" key="1">
    <citation type="submission" date="2019-03" db="EMBL/GenBank/DDBJ databases">
        <title>Lake Tanganyika Metagenome-Assembled Genomes (MAGs).</title>
        <authorList>
            <person name="Tran P."/>
        </authorList>
    </citation>
    <scope>NUCLEOTIDE SEQUENCE</scope>
    <source>
        <strain evidence="2">K_DeepCast_150m_m2_040</strain>
    </source>
</reference>
<evidence type="ECO:0000259" key="1">
    <source>
        <dbReference type="Pfam" id="PF20094"/>
    </source>
</evidence>
<dbReference type="EMBL" id="VGIR01000001">
    <property type="protein sequence ID" value="MBM3330233.1"/>
    <property type="molecule type" value="Genomic_DNA"/>
</dbReference>
<dbReference type="NCBIfam" id="TIGR04514">
    <property type="entry name" value="GWxTD_dom"/>
    <property type="match status" value="1"/>
</dbReference>
<dbReference type="Pfam" id="PF20094">
    <property type="entry name" value="GWxTD_dom"/>
    <property type="match status" value="1"/>
</dbReference>
<dbReference type="Proteomes" id="UP000779900">
    <property type="component" value="Unassembled WGS sequence"/>
</dbReference>
<accession>A0A937XEN1</accession>
<gene>
    <name evidence="2" type="ORF">FJY68_00095</name>
</gene>
<feature type="domain" description="GWxTD" evidence="1">
    <location>
        <begin position="268"/>
        <end position="381"/>
    </location>
</feature>
<evidence type="ECO:0000313" key="3">
    <source>
        <dbReference type="Proteomes" id="UP000779900"/>
    </source>
</evidence>
<proteinExistence type="predicted"/>
<dbReference type="AlphaFoldDB" id="A0A937XEN1"/>
<name>A0A937XEN1_UNCW3</name>
<protein>
    <submittedName>
        <fullName evidence="2">GWxTD domain-containing protein</fullName>
    </submittedName>
</protein>
<dbReference type="InterPro" id="IPR030959">
    <property type="entry name" value="GWxTD_dom"/>
</dbReference>
<evidence type="ECO:0000313" key="2">
    <source>
        <dbReference type="EMBL" id="MBM3330233.1"/>
    </source>
</evidence>
<comment type="caution">
    <text evidence="2">The sequence shown here is derived from an EMBL/GenBank/DDBJ whole genome shotgun (WGS) entry which is preliminary data.</text>
</comment>